<dbReference type="EMBL" id="SSOP01000021">
    <property type="protein sequence ID" value="KAB5594415.1"/>
    <property type="molecule type" value="Genomic_DNA"/>
</dbReference>
<feature type="region of interest" description="Disordered" evidence="1">
    <location>
        <begin position="28"/>
        <end position="48"/>
    </location>
</feature>
<accession>A0A5N5QRP1</accession>
<dbReference type="GO" id="GO:0003676">
    <property type="term" value="F:nucleic acid binding"/>
    <property type="evidence" value="ECO:0007669"/>
    <property type="project" value="InterPro"/>
</dbReference>
<evidence type="ECO:0000256" key="1">
    <source>
        <dbReference type="SAM" id="MobiDB-lite"/>
    </source>
</evidence>
<dbReference type="CDD" id="cd00590">
    <property type="entry name" value="RRM_SF"/>
    <property type="match status" value="1"/>
</dbReference>
<dbReference type="Proteomes" id="UP000383932">
    <property type="component" value="Unassembled WGS sequence"/>
</dbReference>
<evidence type="ECO:0000313" key="3">
    <source>
        <dbReference type="Proteomes" id="UP000383932"/>
    </source>
</evidence>
<keyword evidence="3" id="KW-1185">Reference proteome</keyword>
<protein>
    <recommendedName>
        <fullName evidence="4">RRM domain-containing protein</fullName>
    </recommendedName>
</protein>
<sequence>MISPSRLAAVCIRRRFLATTATPKPRIAPGFVPDIGTDPVDPAKSRNQKERTWIRLNNLPRTISPADVVRHIVSLTSKEPDRVHLDYRNFTPSGVAWVEFDSAEATENTITVLNSSTLAGHTLWAYMTNEQNLINAGHPPRTRGPKGRAEAQERGLMNGHGPDAKLRERGNNVHLWGLPGTMLAPELTKLFDPYGLRVTTEEPQPVQKVERKSPTSRFLVRLSSPAGAHRLVRDFHMTEKFGAGYLVHAKVIY</sequence>
<comment type="caution">
    <text evidence="2">The sequence shown here is derived from an EMBL/GenBank/DDBJ whole genome shotgun (WGS) entry which is preliminary data.</text>
</comment>
<dbReference type="Gene3D" id="3.30.70.330">
    <property type="match status" value="1"/>
</dbReference>
<proteinExistence type="predicted"/>
<evidence type="ECO:0008006" key="4">
    <source>
        <dbReference type="Google" id="ProtNLM"/>
    </source>
</evidence>
<dbReference type="OrthoDB" id="5541797at2759"/>
<organism evidence="2 3">
    <name type="scientific">Ceratobasidium theobromae</name>
    <dbReference type="NCBI Taxonomy" id="1582974"/>
    <lineage>
        <taxon>Eukaryota</taxon>
        <taxon>Fungi</taxon>
        <taxon>Dikarya</taxon>
        <taxon>Basidiomycota</taxon>
        <taxon>Agaricomycotina</taxon>
        <taxon>Agaricomycetes</taxon>
        <taxon>Cantharellales</taxon>
        <taxon>Ceratobasidiaceae</taxon>
        <taxon>Ceratobasidium</taxon>
    </lineage>
</organism>
<dbReference type="InterPro" id="IPR035979">
    <property type="entry name" value="RBD_domain_sf"/>
</dbReference>
<evidence type="ECO:0000313" key="2">
    <source>
        <dbReference type="EMBL" id="KAB5594415.1"/>
    </source>
</evidence>
<dbReference type="SUPFAM" id="SSF54928">
    <property type="entry name" value="RNA-binding domain, RBD"/>
    <property type="match status" value="1"/>
</dbReference>
<gene>
    <name evidence="2" type="ORF">CTheo_2192</name>
</gene>
<dbReference type="InterPro" id="IPR012677">
    <property type="entry name" value="Nucleotide-bd_a/b_plait_sf"/>
</dbReference>
<reference evidence="2 3" key="1">
    <citation type="journal article" date="2019" name="Fungal Biol. Biotechnol.">
        <title>Draft genome sequence of fastidious pathogen Ceratobasidium theobromae, which causes vascular-streak dieback in Theobroma cacao.</title>
        <authorList>
            <person name="Ali S.S."/>
            <person name="Asman A."/>
            <person name="Shao J."/>
            <person name="Firmansyah A.P."/>
            <person name="Susilo A.W."/>
            <person name="Rosmana A."/>
            <person name="McMahon P."/>
            <person name="Junaid M."/>
            <person name="Guest D."/>
            <person name="Kheng T.Y."/>
            <person name="Meinhardt L.W."/>
            <person name="Bailey B.A."/>
        </authorList>
    </citation>
    <scope>NUCLEOTIDE SEQUENCE [LARGE SCALE GENOMIC DNA]</scope>
    <source>
        <strain evidence="2 3">CT2</strain>
    </source>
</reference>
<name>A0A5N5QRP1_9AGAM</name>
<dbReference type="AlphaFoldDB" id="A0A5N5QRP1"/>